<dbReference type="PIRSF" id="PIRSF005650">
    <property type="entry name" value="Uridylate_kin"/>
    <property type="match status" value="1"/>
</dbReference>
<evidence type="ECO:0000256" key="11">
    <source>
        <dbReference type="ARBA" id="ARBA00022975"/>
    </source>
</evidence>
<dbReference type="GO" id="GO:0005737">
    <property type="term" value="C:cytoplasm"/>
    <property type="evidence" value="ECO:0007669"/>
    <property type="project" value="UniProtKB-SubCell"/>
</dbReference>
<comment type="pathway">
    <text evidence="2">Pyrimidine metabolism; CTP biosynthesis via de novo pathway; UDP from UMP (UMPK route): step 1/1.</text>
</comment>
<keyword evidence="11" id="KW-0665">Pyrimidine biosynthesis</keyword>
<keyword evidence="8" id="KW-0547">Nucleotide-binding</keyword>
<keyword evidence="7" id="KW-0808">Transferase</keyword>
<protein>
    <recommendedName>
        <fullName evidence="5">Uridylate kinase</fullName>
        <ecNumber evidence="4">2.7.4.22</ecNumber>
    </recommendedName>
    <alternativeName>
        <fullName evidence="12">Uridine monophosphate kinase</fullName>
    </alternativeName>
</protein>
<evidence type="ECO:0000256" key="3">
    <source>
        <dbReference type="ARBA" id="ARBA00007614"/>
    </source>
</evidence>
<sequence>MMVQMKSFTLIKLGGSIIVPHLTDADGIDVPFLNAFRKLLLRELRKEKKIVLVAGGGRTARVYQKAARELAKSGNDSLDWIGIHAIYLNAYLLKALFGENSYEEILTSDLSSRKVASMKMSSKGIVVSSGWMPGWSTDYVAVRLAQKFGAKEFIDAGDIDFVYDKDPKVFKDAKPIKELSWAEYRKLIPAKWTPGLASPIDPVAAKLAQKANITAKILKGTDLENLKKAIEGKEFTGTLIS</sequence>
<dbReference type="NCBIfam" id="TIGR02076">
    <property type="entry name" value="pyrH_arch"/>
    <property type="match status" value="1"/>
</dbReference>
<dbReference type="InterPro" id="IPR011818">
    <property type="entry name" value="Uridylate_kinase_arch/spir"/>
</dbReference>
<evidence type="ECO:0000259" key="14">
    <source>
        <dbReference type="Pfam" id="PF00696"/>
    </source>
</evidence>
<keyword evidence="6" id="KW-0963">Cytoplasm</keyword>
<evidence type="ECO:0000256" key="1">
    <source>
        <dbReference type="ARBA" id="ARBA00004496"/>
    </source>
</evidence>
<evidence type="ECO:0000256" key="5">
    <source>
        <dbReference type="ARBA" id="ARBA00016403"/>
    </source>
</evidence>
<organism evidence="15 16">
    <name type="scientific">Candidatus Yanofskybacteria bacterium GW2011_GWC1_48_11</name>
    <dbReference type="NCBI Taxonomy" id="1619027"/>
    <lineage>
        <taxon>Bacteria</taxon>
        <taxon>Candidatus Yanofskyibacteriota</taxon>
    </lineage>
</organism>
<evidence type="ECO:0000256" key="12">
    <source>
        <dbReference type="ARBA" id="ARBA00032092"/>
    </source>
</evidence>
<evidence type="ECO:0000313" key="16">
    <source>
        <dbReference type="Proteomes" id="UP000034462"/>
    </source>
</evidence>
<dbReference type="InterPro" id="IPR011817">
    <property type="entry name" value="Uridylate_kinase"/>
</dbReference>
<dbReference type="Pfam" id="PF00696">
    <property type="entry name" value="AA_kinase"/>
    <property type="match status" value="1"/>
</dbReference>
<dbReference type="InterPro" id="IPR001048">
    <property type="entry name" value="Asp/Glu/Uridylate_kinase"/>
</dbReference>
<dbReference type="PANTHER" id="PTHR42833">
    <property type="entry name" value="URIDYLATE KINASE"/>
    <property type="match status" value="1"/>
</dbReference>
<evidence type="ECO:0000256" key="8">
    <source>
        <dbReference type="ARBA" id="ARBA00022741"/>
    </source>
</evidence>
<comment type="subcellular location">
    <subcellularLocation>
        <location evidence="1">Cytoplasm</location>
    </subcellularLocation>
</comment>
<comment type="catalytic activity">
    <reaction evidence="13">
        <text>UMP + ATP = UDP + ADP</text>
        <dbReference type="Rhea" id="RHEA:24400"/>
        <dbReference type="ChEBI" id="CHEBI:30616"/>
        <dbReference type="ChEBI" id="CHEBI:57865"/>
        <dbReference type="ChEBI" id="CHEBI:58223"/>
        <dbReference type="ChEBI" id="CHEBI:456216"/>
        <dbReference type="EC" id="2.7.4.22"/>
    </reaction>
</comment>
<evidence type="ECO:0000256" key="13">
    <source>
        <dbReference type="ARBA" id="ARBA00047767"/>
    </source>
</evidence>
<dbReference type="Proteomes" id="UP000034462">
    <property type="component" value="Unassembled WGS sequence"/>
</dbReference>
<proteinExistence type="inferred from homology"/>
<dbReference type="InterPro" id="IPR036393">
    <property type="entry name" value="AceGlu_kinase-like_sf"/>
</dbReference>
<dbReference type="SUPFAM" id="SSF53633">
    <property type="entry name" value="Carbamate kinase-like"/>
    <property type="match status" value="1"/>
</dbReference>
<evidence type="ECO:0000256" key="10">
    <source>
        <dbReference type="ARBA" id="ARBA00022840"/>
    </source>
</evidence>
<gene>
    <name evidence="15" type="ORF">UY25_C0004G0062</name>
</gene>
<dbReference type="GO" id="GO:0005524">
    <property type="term" value="F:ATP binding"/>
    <property type="evidence" value="ECO:0007669"/>
    <property type="project" value="UniProtKB-KW"/>
</dbReference>
<dbReference type="PANTHER" id="PTHR42833:SF4">
    <property type="entry name" value="URIDYLATE KINASE PUMPKIN, CHLOROPLASTIC"/>
    <property type="match status" value="1"/>
</dbReference>
<evidence type="ECO:0000256" key="4">
    <source>
        <dbReference type="ARBA" id="ARBA00012899"/>
    </source>
</evidence>
<dbReference type="UniPathway" id="UPA00159">
    <property type="reaction ID" value="UER00275"/>
</dbReference>
<keyword evidence="10" id="KW-0067">ATP-binding</keyword>
<dbReference type="EMBL" id="LCPH01000004">
    <property type="protein sequence ID" value="KKU93022.1"/>
    <property type="molecule type" value="Genomic_DNA"/>
</dbReference>
<evidence type="ECO:0000313" key="15">
    <source>
        <dbReference type="EMBL" id="KKU93022.1"/>
    </source>
</evidence>
<name>A0A837IKT1_9BACT</name>
<dbReference type="GO" id="GO:0033862">
    <property type="term" value="F:UMP kinase activity"/>
    <property type="evidence" value="ECO:0007669"/>
    <property type="project" value="UniProtKB-EC"/>
</dbReference>
<keyword evidence="9 15" id="KW-0418">Kinase</keyword>
<feature type="domain" description="Aspartate/glutamate/uridylate kinase" evidence="14">
    <location>
        <begin position="9"/>
        <end position="218"/>
    </location>
</feature>
<dbReference type="AlphaFoldDB" id="A0A837IKT1"/>
<dbReference type="GO" id="GO:0006225">
    <property type="term" value="P:UDP biosynthetic process"/>
    <property type="evidence" value="ECO:0007669"/>
    <property type="project" value="TreeGrafter"/>
</dbReference>
<comment type="similarity">
    <text evidence="3">Belongs to the UMP kinase family.</text>
</comment>
<comment type="caution">
    <text evidence="15">The sequence shown here is derived from an EMBL/GenBank/DDBJ whole genome shotgun (WGS) entry which is preliminary data.</text>
</comment>
<evidence type="ECO:0000256" key="9">
    <source>
        <dbReference type="ARBA" id="ARBA00022777"/>
    </source>
</evidence>
<evidence type="ECO:0000256" key="6">
    <source>
        <dbReference type="ARBA" id="ARBA00022490"/>
    </source>
</evidence>
<evidence type="ECO:0000256" key="7">
    <source>
        <dbReference type="ARBA" id="ARBA00022679"/>
    </source>
</evidence>
<dbReference type="GO" id="GO:0044210">
    <property type="term" value="P:'de novo' CTP biosynthetic process"/>
    <property type="evidence" value="ECO:0007669"/>
    <property type="project" value="UniProtKB-UniPathway"/>
</dbReference>
<reference evidence="15 16" key="1">
    <citation type="journal article" date="2015" name="Nature">
        <title>rRNA introns, odd ribosomes, and small enigmatic genomes across a large radiation of phyla.</title>
        <authorList>
            <person name="Brown C.T."/>
            <person name="Hug L.A."/>
            <person name="Thomas B.C."/>
            <person name="Sharon I."/>
            <person name="Castelle C.J."/>
            <person name="Singh A."/>
            <person name="Wilkins M.J."/>
            <person name="Williams K.H."/>
            <person name="Banfield J.F."/>
        </authorList>
    </citation>
    <scope>NUCLEOTIDE SEQUENCE [LARGE SCALE GENOMIC DNA]</scope>
</reference>
<dbReference type="EC" id="2.7.4.22" evidence="4"/>
<dbReference type="Gene3D" id="3.40.1160.10">
    <property type="entry name" value="Acetylglutamate kinase-like"/>
    <property type="match status" value="1"/>
</dbReference>
<accession>A0A837IKT1</accession>
<evidence type="ECO:0000256" key="2">
    <source>
        <dbReference type="ARBA" id="ARBA00004791"/>
    </source>
</evidence>